<feature type="signal peptide" evidence="2">
    <location>
        <begin position="1"/>
        <end position="22"/>
    </location>
</feature>
<evidence type="ECO:0000256" key="2">
    <source>
        <dbReference type="SAM" id="SignalP"/>
    </source>
</evidence>
<reference evidence="3" key="2">
    <citation type="submission" date="2021-04" db="EMBL/GenBank/DDBJ databases">
        <authorList>
            <person name="Chebbi M.A.C M."/>
        </authorList>
    </citation>
    <scope>NUCLEOTIDE SEQUENCE</scope>
</reference>
<keyword evidence="1" id="KW-0472">Membrane</keyword>
<protein>
    <submittedName>
        <fullName evidence="3">Cc_bv19.3_30.3</fullName>
    </submittedName>
</protein>
<dbReference type="AlphaFoldDB" id="S6CWF0"/>
<keyword evidence="1" id="KW-1133">Transmembrane helix</keyword>
<gene>
    <name evidence="4" type="primary">bv19-3</name>
    <name evidence="3" type="ORF">HICCMSTLAB_LOCUS6063</name>
</gene>
<organism evidence="4">
    <name type="scientific">Cotesia congregata</name>
    <name type="common">Parasitoid wasp</name>
    <name type="synonym">Apanteles congregatus</name>
    <dbReference type="NCBI Taxonomy" id="51543"/>
    <lineage>
        <taxon>Eukaryota</taxon>
        <taxon>Metazoa</taxon>
        <taxon>Ecdysozoa</taxon>
        <taxon>Arthropoda</taxon>
        <taxon>Hexapoda</taxon>
        <taxon>Insecta</taxon>
        <taxon>Pterygota</taxon>
        <taxon>Neoptera</taxon>
        <taxon>Endopterygota</taxon>
        <taxon>Hymenoptera</taxon>
        <taxon>Apocrita</taxon>
        <taxon>Ichneumonoidea</taxon>
        <taxon>Braconidae</taxon>
        <taxon>Microgastrinae</taxon>
        <taxon>Cotesia</taxon>
    </lineage>
</organism>
<keyword evidence="2" id="KW-0732">Signal</keyword>
<accession>S6CWF0</accession>
<name>S6CWF0_COTCN</name>
<dbReference type="EMBL" id="HF586472">
    <property type="protein sequence ID" value="CCQ71087.1"/>
    <property type="molecule type" value="Genomic_DNA"/>
</dbReference>
<dbReference type="EMBL" id="CAJNRD030001120">
    <property type="protein sequence ID" value="CAG5092337.1"/>
    <property type="molecule type" value="Genomic_DNA"/>
</dbReference>
<keyword evidence="5" id="KW-1185">Reference proteome</keyword>
<feature type="chain" id="PRO_5035395922" evidence="2">
    <location>
        <begin position="23"/>
        <end position="164"/>
    </location>
</feature>
<evidence type="ECO:0000313" key="3">
    <source>
        <dbReference type="EMBL" id="CAG5092337.1"/>
    </source>
</evidence>
<proteinExistence type="predicted"/>
<sequence>MMSNKTLIFLFVFILSISWIQAMPSEPETVEDGRVSSLFLYIKNYFTQQSTPLPMTAKDRTLDNSTSRLITSAQEDRSSVAASPAPLSIDDQLRIMKLFSPFFRLKMTQEEQAVAVLSPVVIMLLIALILAAVFFIVVALYQRKSSEKRHDVEQLPIKMSELVK</sequence>
<feature type="transmembrane region" description="Helical" evidence="1">
    <location>
        <begin position="113"/>
        <end position="141"/>
    </location>
</feature>
<reference evidence="4" key="1">
    <citation type="journal article" date="2013" name="Philos. Trans. R. Soc. Lond., B, Biol. Sci.">
        <title>Functional endogenous viral elements in the genome of the parasitoid wasp Cotesia congregata: insights into the evolutionary dynamics of bracoviruses.</title>
        <authorList>
            <person name="Bezier A."/>
            <person name="Louis F."/>
            <person name="Jancek S."/>
            <person name="Periquet G."/>
            <person name="Theze J."/>
            <person name="Gyapay G."/>
            <person name="Musset K."/>
            <person name="Lesobre J."/>
            <person name="Lenoble P."/>
            <person name="Dupuy C."/>
            <person name="Gundersen-Rindal D."/>
            <person name="Herniou E.A.Drezen.J.M."/>
        </authorList>
    </citation>
    <scope>NUCLEOTIDE SEQUENCE</scope>
</reference>
<keyword evidence="1" id="KW-0812">Transmembrane</keyword>
<evidence type="ECO:0000313" key="4">
    <source>
        <dbReference type="EMBL" id="CCQ71087.1"/>
    </source>
</evidence>
<evidence type="ECO:0000313" key="5">
    <source>
        <dbReference type="Proteomes" id="UP000786811"/>
    </source>
</evidence>
<evidence type="ECO:0000256" key="1">
    <source>
        <dbReference type="SAM" id="Phobius"/>
    </source>
</evidence>
<dbReference type="Proteomes" id="UP000786811">
    <property type="component" value="Unassembled WGS sequence"/>
</dbReference>